<name>A0A0C2W549_SERVB</name>
<reference evidence="1 2" key="1">
    <citation type="submission" date="2014-04" db="EMBL/GenBank/DDBJ databases">
        <authorList>
            <consortium name="DOE Joint Genome Institute"/>
            <person name="Kuo A."/>
            <person name="Zuccaro A."/>
            <person name="Kohler A."/>
            <person name="Nagy L.G."/>
            <person name="Floudas D."/>
            <person name="Copeland A."/>
            <person name="Barry K.W."/>
            <person name="Cichocki N."/>
            <person name="Veneault-Fourrey C."/>
            <person name="LaButti K."/>
            <person name="Lindquist E.A."/>
            <person name="Lipzen A."/>
            <person name="Lundell T."/>
            <person name="Morin E."/>
            <person name="Murat C."/>
            <person name="Sun H."/>
            <person name="Tunlid A."/>
            <person name="Henrissat B."/>
            <person name="Grigoriev I.V."/>
            <person name="Hibbett D.S."/>
            <person name="Martin F."/>
            <person name="Nordberg H.P."/>
            <person name="Cantor M.N."/>
            <person name="Hua S.X."/>
        </authorList>
    </citation>
    <scope>NUCLEOTIDE SEQUENCE [LARGE SCALE GENOMIC DNA]</scope>
    <source>
        <strain evidence="1 2">MAFF 305830</strain>
    </source>
</reference>
<dbReference type="EMBL" id="KN824379">
    <property type="protein sequence ID" value="KIM21573.1"/>
    <property type="molecule type" value="Genomic_DNA"/>
</dbReference>
<proteinExistence type="predicted"/>
<evidence type="ECO:0000313" key="1">
    <source>
        <dbReference type="EMBL" id="KIM21573.1"/>
    </source>
</evidence>
<evidence type="ECO:0000313" key="2">
    <source>
        <dbReference type="Proteomes" id="UP000054097"/>
    </source>
</evidence>
<protein>
    <recommendedName>
        <fullName evidence="3">C2H2-type domain-containing protein</fullName>
    </recommendedName>
</protein>
<reference evidence="2" key="2">
    <citation type="submission" date="2015-01" db="EMBL/GenBank/DDBJ databases">
        <title>Evolutionary Origins and Diversification of the Mycorrhizal Mutualists.</title>
        <authorList>
            <consortium name="DOE Joint Genome Institute"/>
            <consortium name="Mycorrhizal Genomics Consortium"/>
            <person name="Kohler A."/>
            <person name="Kuo A."/>
            <person name="Nagy L.G."/>
            <person name="Floudas D."/>
            <person name="Copeland A."/>
            <person name="Barry K.W."/>
            <person name="Cichocki N."/>
            <person name="Veneault-Fourrey C."/>
            <person name="LaButti K."/>
            <person name="Lindquist E.A."/>
            <person name="Lipzen A."/>
            <person name="Lundell T."/>
            <person name="Morin E."/>
            <person name="Murat C."/>
            <person name="Riley R."/>
            <person name="Ohm R."/>
            <person name="Sun H."/>
            <person name="Tunlid A."/>
            <person name="Henrissat B."/>
            <person name="Grigoriev I.V."/>
            <person name="Hibbett D.S."/>
            <person name="Martin F."/>
        </authorList>
    </citation>
    <scope>NUCLEOTIDE SEQUENCE [LARGE SCALE GENOMIC DNA]</scope>
    <source>
        <strain evidence="2">MAFF 305830</strain>
    </source>
</reference>
<evidence type="ECO:0008006" key="3">
    <source>
        <dbReference type="Google" id="ProtNLM"/>
    </source>
</evidence>
<keyword evidence="2" id="KW-1185">Reference proteome</keyword>
<dbReference type="OrthoDB" id="3437960at2759"/>
<dbReference type="HOGENOM" id="CLU_104752_0_0_1"/>
<accession>A0A0C2W549</accession>
<gene>
    <name evidence="1" type="ORF">M408DRAFT_333383</name>
</gene>
<dbReference type="AlphaFoldDB" id="A0A0C2W549"/>
<dbReference type="Gene3D" id="3.30.160.60">
    <property type="entry name" value="Classic Zinc Finger"/>
    <property type="match status" value="1"/>
</dbReference>
<sequence length="175" mass="19682">MEAISDRLLKDPTATEQVLQHPKDIKDSNSALHTLLEEAATQLSAMAGVDQPCTFHEPVHMNQCAIATDILIDTADHSYTNYVNGVLRHLCTECGTPYDRKSRASDCRNIHLGFTPYKCLGQCGFGTCDKEYASRELLIRHCGNKAKRCHYCHKEVSKQNFARHLRGCSQRVCRS</sequence>
<organism evidence="1 2">
    <name type="scientific">Serendipita vermifera MAFF 305830</name>
    <dbReference type="NCBI Taxonomy" id="933852"/>
    <lineage>
        <taxon>Eukaryota</taxon>
        <taxon>Fungi</taxon>
        <taxon>Dikarya</taxon>
        <taxon>Basidiomycota</taxon>
        <taxon>Agaricomycotina</taxon>
        <taxon>Agaricomycetes</taxon>
        <taxon>Sebacinales</taxon>
        <taxon>Serendipitaceae</taxon>
        <taxon>Serendipita</taxon>
    </lineage>
</organism>
<dbReference type="Proteomes" id="UP000054097">
    <property type="component" value="Unassembled WGS sequence"/>
</dbReference>